<feature type="domain" description="Spore coat protein U/FanG" evidence="2">
    <location>
        <begin position="21"/>
        <end position="161"/>
    </location>
</feature>
<comment type="caution">
    <text evidence="3">The sequence shown here is derived from an EMBL/GenBank/DDBJ whole genome shotgun (WGS) entry which is preliminary data.</text>
</comment>
<dbReference type="RefSeq" id="WP_161786938.1">
    <property type="nucleotide sequence ID" value="NZ_JRKJ01000008.1"/>
</dbReference>
<feature type="chain" id="PRO_5001996865" evidence="1">
    <location>
        <begin position="25"/>
        <end position="164"/>
    </location>
</feature>
<dbReference type="PANTHER" id="PTHR37089:SF3">
    <property type="entry name" value="EXPORTED PROTEIN"/>
    <property type="match status" value="1"/>
</dbReference>
<protein>
    <submittedName>
        <fullName evidence="3">Putative secreted pili protein</fullName>
    </submittedName>
</protein>
<dbReference type="PANTHER" id="PTHR37089">
    <property type="entry name" value="PROTEIN U-RELATED"/>
    <property type="match status" value="1"/>
</dbReference>
<dbReference type="AlphaFoldDB" id="A0A0A2X268"/>
<evidence type="ECO:0000313" key="3">
    <source>
        <dbReference type="EMBL" id="KGQ19329.1"/>
    </source>
</evidence>
<dbReference type="SMART" id="SM00972">
    <property type="entry name" value="SCPU"/>
    <property type="match status" value="1"/>
</dbReference>
<keyword evidence="1" id="KW-0732">Signal</keyword>
<dbReference type="Pfam" id="PF05229">
    <property type="entry name" value="SCPU"/>
    <property type="match status" value="1"/>
</dbReference>
<evidence type="ECO:0000256" key="1">
    <source>
        <dbReference type="SAM" id="SignalP"/>
    </source>
</evidence>
<dbReference type="STRING" id="1300345.LF41_2979"/>
<reference evidence="3 4" key="1">
    <citation type="submission" date="2014-09" db="EMBL/GenBank/DDBJ databases">
        <title>Genome sequences of Lysobacter dokdonensis DS-58.</title>
        <authorList>
            <person name="Kim J.F."/>
            <person name="Kwak M.-J."/>
        </authorList>
    </citation>
    <scope>NUCLEOTIDE SEQUENCE [LARGE SCALE GENOMIC DNA]</scope>
    <source>
        <strain evidence="3 4">DS-58</strain>
    </source>
</reference>
<dbReference type="OrthoDB" id="8588792at2"/>
<feature type="signal peptide" evidence="1">
    <location>
        <begin position="1"/>
        <end position="24"/>
    </location>
</feature>
<evidence type="ECO:0000313" key="4">
    <source>
        <dbReference type="Proteomes" id="UP000030518"/>
    </source>
</evidence>
<dbReference type="PATRIC" id="fig|1300345.3.peg.1523"/>
<dbReference type="Proteomes" id="UP000030518">
    <property type="component" value="Unassembled WGS sequence"/>
</dbReference>
<dbReference type="eggNOG" id="COG5430">
    <property type="taxonomic scope" value="Bacteria"/>
</dbReference>
<accession>A0A0A2X268</accession>
<dbReference type="InterPro" id="IPR053167">
    <property type="entry name" value="Spore_coat_component"/>
</dbReference>
<gene>
    <name evidence="3" type="ORF">LF41_2979</name>
</gene>
<sequence>MTQRVFLALLLGLLWFALPMAARAQTCTVNTSSAVSFGNYDPTRVPPTDITGNVQVRCFIENVTVTVSLAPGGSNNFANRRMDGSSGDTLNYNLYKDAARSIVFGSGIGQTQTMTCTTGSNNSGCTGTWFIISTANFPIYGRIPAGQYVGIGTYQDDVPITVTF</sequence>
<evidence type="ECO:0000259" key="2">
    <source>
        <dbReference type="Pfam" id="PF05229"/>
    </source>
</evidence>
<dbReference type="EMBL" id="JRKJ01000008">
    <property type="protein sequence ID" value="KGQ19329.1"/>
    <property type="molecule type" value="Genomic_DNA"/>
</dbReference>
<organism evidence="3 4">
    <name type="scientific">Lysobacter dokdonensis DS-58</name>
    <dbReference type="NCBI Taxonomy" id="1300345"/>
    <lineage>
        <taxon>Bacteria</taxon>
        <taxon>Pseudomonadati</taxon>
        <taxon>Pseudomonadota</taxon>
        <taxon>Gammaproteobacteria</taxon>
        <taxon>Lysobacterales</taxon>
        <taxon>Lysobacteraceae</taxon>
        <taxon>Noviluteimonas</taxon>
    </lineage>
</organism>
<name>A0A0A2X268_9GAMM</name>
<keyword evidence="4" id="KW-1185">Reference proteome</keyword>
<proteinExistence type="predicted"/>
<dbReference type="InterPro" id="IPR007893">
    <property type="entry name" value="Spore_coat_U/FanG"/>
</dbReference>